<name>A0A729K864_SALHO</name>
<sequence>MKNDFDFMLPAKQESRRLLLKRGTEINQRLAFYCFTYTLPPPLPQPLPAASDKEYACRQGVKFDLVDQILQRLSIIPEGEPIVPGNFIDLVNRIKPQIAAKEKLQNLLINQYLDVIATSKQTGNKIYSLRCALLISNHLKSGDQWNQLSQSYRYDEAIRYYFKRFQENIRQRSLFRKYISGYFWVRCQFLGSNVVYLHLNVYINDESQKLNIMALLRDVWEHVTTEEAPRKRSIILGDGTKTVKENCFHSMEPGGILFYTKDKHILPREMFNQTMLDISRRYGIVLPYQNKYGKPSIMIDDLNKAPMVITKQNANAQNQKSFKKYIEQLAKGSCIFPWSDTFAASKIAGSIKK</sequence>
<dbReference type="EMBL" id="DAAROR010000024">
    <property type="protein sequence ID" value="HAE3260749.1"/>
    <property type="molecule type" value="Genomic_DNA"/>
</dbReference>
<reference evidence="1" key="2">
    <citation type="submission" date="2018-07" db="EMBL/GenBank/DDBJ databases">
        <authorList>
            <consortium name="NCBI Pathogen Detection Project"/>
        </authorList>
    </citation>
    <scope>NUCLEOTIDE SEQUENCE</scope>
    <source>
        <strain evidence="1">12-6852</strain>
    </source>
</reference>
<reference evidence="1" key="1">
    <citation type="journal article" date="2018" name="Genome Biol.">
        <title>SKESA: strategic k-mer extension for scrupulous assemblies.</title>
        <authorList>
            <person name="Souvorov A."/>
            <person name="Agarwala R."/>
            <person name="Lipman D.J."/>
        </authorList>
    </citation>
    <scope>NUCLEOTIDE SEQUENCE</scope>
    <source>
        <strain evidence="1">12-6852</strain>
    </source>
</reference>
<evidence type="ECO:0000313" key="1">
    <source>
        <dbReference type="EMBL" id="HAE3260749.1"/>
    </source>
</evidence>
<organism evidence="1">
    <name type="scientific">Salmonella enterica subsp. houtenae serovar 18:z36,z38:-</name>
    <dbReference type="NCBI Taxonomy" id="2577510"/>
    <lineage>
        <taxon>Bacteria</taxon>
        <taxon>Pseudomonadati</taxon>
        <taxon>Pseudomonadota</taxon>
        <taxon>Gammaproteobacteria</taxon>
        <taxon>Enterobacterales</taxon>
        <taxon>Enterobacteriaceae</taxon>
        <taxon>Salmonella</taxon>
    </lineage>
</organism>
<gene>
    <name evidence="1" type="ORF">G3430_003033</name>
</gene>
<dbReference type="AlphaFoldDB" id="A0A729K864"/>
<comment type="caution">
    <text evidence="1">The sequence shown here is derived from an EMBL/GenBank/DDBJ whole genome shotgun (WGS) entry which is preliminary data.</text>
</comment>
<accession>A0A729K864</accession>
<proteinExistence type="predicted"/>
<protein>
    <submittedName>
        <fullName evidence="1">Uncharacterized protein</fullName>
    </submittedName>
</protein>